<dbReference type="PRINTS" id="PR00407">
    <property type="entry name" value="EUMOPTERIN"/>
</dbReference>
<dbReference type="SUPFAM" id="SSF81296">
    <property type="entry name" value="E set domains"/>
    <property type="match status" value="1"/>
</dbReference>
<protein>
    <submittedName>
        <fullName evidence="3">Molybdopterin-dependent oxidoreductase</fullName>
    </submittedName>
</protein>
<dbReference type="Pfam" id="PF00174">
    <property type="entry name" value="Oxidored_molyb"/>
    <property type="match status" value="1"/>
</dbReference>
<feature type="compositionally biased region" description="Low complexity" evidence="1">
    <location>
        <begin position="67"/>
        <end position="76"/>
    </location>
</feature>
<gene>
    <name evidence="3" type="ORF">ACFPZ4_25480</name>
</gene>
<dbReference type="EMBL" id="JBHSQQ010000222">
    <property type="protein sequence ID" value="MFC5944813.1"/>
    <property type="molecule type" value="Genomic_DNA"/>
</dbReference>
<evidence type="ECO:0000313" key="3">
    <source>
        <dbReference type="EMBL" id="MFC5944813.1"/>
    </source>
</evidence>
<keyword evidence="4" id="KW-1185">Reference proteome</keyword>
<dbReference type="InterPro" id="IPR036374">
    <property type="entry name" value="OxRdtase_Mopterin-bd_sf"/>
</dbReference>
<dbReference type="InterPro" id="IPR008335">
    <property type="entry name" value="Mopterin_OxRdtase_euk"/>
</dbReference>
<dbReference type="InterPro" id="IPR014756">
    <property type="entry name" value="Ig_E-set"/>
</dbReference>
<dbReference type="Proteomes" id="UP001596207">
    <property type="component" value="Unassembled WGS sequence"/>
</dbReference>
<evidence type="ECO:0000313" key="4">
    <source>
        <dbReference type="Proteomes" id="UP001596207"/>
    </source>
</evidence>
<dbReference type="PANTHER" id="PTHR19372">
    <property type="entry name" value="SULFITE REDUCTASE"/>
    <property type="match status" value="1"/>
</dbReference>
<accession>A0ABW1HUB1</accession>
<proteinExistence type="predicted"/>
<reference evidence="4" key="1">
    <citation type="journal article" date="2019" name="Int. J. Syst. Evol. Microbiol.">
        <title>The Global Catalogue of Microorganisms (GCM) 10K type strain sequencing project: providing services to taxonomists for standard genome sequencing and annotation.</title>
        <authorList>
            <consortium name="The Broad Institute Genomics Platform"/>
            <consortium name="The Broad Institute Genome Sequencing Center for Infectious Disease"/>
            <person name="Wu L."/>
            <person name="Ma J."/>
        </authorList>
    </citation>
    <scope>NUCLEOTIDE SEQUENCE [LARGE SCALE GENOMIC DNA]</scope>
    <source>
        <strain evidence="4">CGMCC 4.7173</strain>
    </source>
</reference>
<feature type="domain" description="Oxidoreductase molybdopterin-binding" evidence="2">
    <location>
        <begin position="143"/>
        <end position="323"/>
    </location>
</feature>
<dbReference type="InterPro" id="IPR000572">
    <property type="entry name" value="OxRdtase_Mopterin-bd_dom"/>
</dbReference>
<dbReference type="Gene3D" id="3.90.420.10">
    <property type="entry name" value="Oxidoreductase, molybdopterin-binding domain"/>
    <property type="match status" value="1"/>
</dbReference>
<dbReference type="SUPFAM" id="SSF56524">
    <property type="entry name" value="Oxidoreductase molybdopterin-binding domain"/>
    <property type="match status" value="1"/>
</dbReference>
<comment type="caution">
    <text evidence="3">The sequence shown here is derived from an EMBL/GenBank/DDBJ whole genome shotgun (WGS) entry which is preliminary data.</text>
</comment>
<feature type="region of interest" description="Disordered" evidence="1">
    <location>
        <begin position="51"/>
        <end position="109"/>
    </location>
</feature>
<evidence type="ECO:0000256" key="1">
    <source>
        <dbReference type="SAM" id="MobiDB-lite"/>
    </source>
</evidence>
<name>A0ABW1HUB1_9ACTN</name>
<dbReference type="Gene3D" id="2.60.40.650">
    <property type="match status" value="1"/>
</dbReference>
<sequence length="461" mass="48646">MPHHLSHDEADHDARRARQWLAGRARGAGVPRPRLLELGAAMTALAAASAEREPVAVAPQPVGTDPGATDSGATDSGAGGPGSGSGAPDSRPAADAGDGPPGIVKPLPPQLFARHDTNAEMRWEAMAGQGYVVPTDRFFVRNHTHTPRIDAGTWRLSLFGDGLRGAPTRDRPVEFGYDDLRRLPAERVTALVECAGNGRRFFAGQQGRPTPGVAWGLGGVGVAHWRGVRLAEVLRRAGLTGAAVDVMPEGLDPEYVTGGVNLGRVRRPLPVGKALDDVLLAYEMNGEPLTPDHGHPVRVVVPGWIGVSSIKWVGPVEVSATALFSPWNTQLYRMFGPGYPADGAALGAQSVKSAFELPWDARVPAGAEVLLRGRSWSGAGPIRSVQVHTGAGGWRPAELVSADAGGPWQRWTARWRPAGPGPVTLRARATDATGAGLRGRARHNDLGYLFDGVVRHPVTVC</sequence>
<dbReference type="RefSeq" id="WP_377537596.1">
    <property type="nucleotide sequence ID" value="NZ_JBHSQQ010000222.1"/>
</dbReference>
<evidence type="ECO:0000259" key="2">
    <source>
        <dbReference type="Pfam" id="PF00174"/>
    </source>
</evidence>
<organism evidence="3 4">
    <name type="scientific">Micromonospora harpali</name>
    <dbReference type="NCBI Taxonomy" id="1490225"/>
    <lineage>
        <taxon>Bacteria</taxon>
        <taxon>Bacillati</taxon>
        <taxon>Actinomycetota</taxon>
        <taxon>Actinomycetes</taxon>
        <taxon>Micromonosporales</taxon>
        <taxon>Micromonosporaceae</taxon>
        <taxon>Micromonospora</taxon>
    </lineage>
</organism>
<dbReference type="PANTHER" id="PTHR19372:SF7">
    <property type="entry name" value="SULFITE OXIDASE, MITOCHONDRIAL"/>
    <property type="match status" value="1"/>
</dbReference>